<evidence type="ECO:0000313" key="4">
    <source>
        <dbReference type="Proteomes" id="UP000613580"/>
    </source>
</evidence>
<evidence type="ECO:0008006" key="5">
    <source>
        <dbReference type="Google" id="ProtNLM"/>
    </source>
</evidence>
<feature type="transmembrane region" description="Helical" evidence="2">
    <location>
        <begin position="61"/>
        <end position="86"/>
    </location>
</feature>
<keyword evidence="4" id="KW-1185">Reference proteome</keyword>
<reference evidence="3" key="1">
    <citation type="submission" date="2020-05" db="EMBL/GenBank/DDBJ databases">
        <title>Mycena genomes resolve the evolution of fungal bioluminescence.</title>
        <authorList>
            <person name="Tsai I.J."/>
        </authorList>
    </citation>
    <scope>NUCLEOTIDE SEQUENCE</scope>
    <source>
        <strain evidence="3">110903Hualien_Pintung</strain>
    </source>
</reference>
<accession>A0A8H6SD98</accession>
<feature type="region of interest" description="Disordered" evidence="1">
    <location>
        <begin position="368"/>
        <end position="394"/>
    </location>
</feature>
<feature type="compositionally biased region" description="Polar residues" evidence="1">
    <location>
        <begin position="268"/>
        <end position="286"/>
    </location>
</feature>
<dbReference type="EMBL" id="JACAZE010000017">
    <property type="protein sequence ID" value="KAF7296187.1"/>
    <property type="molecule type" value="Genomic_DNA"/>
</dbReference>
<keyword evidence="2" id="KW-1133">Transmembrane helix</keyword>
<feature type="compositionally biased region" description="Basic residues" evidence="1">
    <location>
        <begin position="89"/>
        <end position="114"/>
    </location>
</feature>
<keyword evidence="2" id="KW-0472">Membrane</keyword>
<dbReference type="Proteomes" id="UP000613580">
    <property type="component" value="Unassembled WGS sequence"/>
</dbReference>
<organism evidence="3 4">
    <name type="scientific">Mycena chlorophos</name>
    <name type="common">Agaric fungus</name>
    <name type="synonym">Agaricus chlorophos</name>
    <dbReference type="NCBI Taxonomy" id="658473"/>
    <lineage>
        <taxon>Eukaryota</taxon>
        <taxon>Fungi</taxon>
        <taxon>Dikarya</taxon>
        <taxon>Basidiomycota</taxon>
        <taxon>Agaricomycotina</taxon>
        <taxon>Agaricomycetes</taxon>
        <taxon>Agaricomycetidae</taxon>
        <taxon>Agaricales</taxon>
        <taxon>Marasmiineae</taxon>
        <taxon>Mycenaceae</taxon>
        <taxon>Mycena</taxon>
    </lineage>
</organism>
<keyword evidence="2" id="KW-0812">Transmembrane</keyword>
<dbReference type="AlphaFoldDB" id="A0A8H6SD98"/>
<feature type="compositionally biased region" description="Basic residues" evidence="1">
    <location>
        <begin position="227"/>
        <end position="240"/>
    </location>
</feature>
<protein>
    <recommendedName>
        <fullName evidence="5">Transmembrane protein</fullName>
    </recommendedName>
</protein>
<gene>
    <name evidence="3" type="ORF">HMN09_01087300</name>
</gene>
<evidence type="ECO:0000313" key="3">
    <source>
        <dbReference type="EMBL" id="KAF7296187.1"/>
    </source>
</evidence>
<evidence type="ECO:0000256" key="2">
    <source>
        <dbReference type="SAM" id="Phobius"/>
    </source>
</evidence>
<feature type="compositionally biased region" description="Basic and acidic residues" evidence="1">
    <location>
        <begin position="179"/>
        <end position="189"/>
    </location>
</feature>
<comment type="caution">
    <text evidence="3">The sequence shown here is derived from an EMBL/GenBank/DDBJ whole genome shotgun (WGS) entry which is preliminary data.</text>
</comment>
<sequence>MEDAEDPESGDSVSALRRDILGSAEGDAIRGLVDLTLEGLAATTNDTGSDEGTPFSSGVTAAAIVVGASLLLLLVLILTEAGFRLISRMQKRRRRRHRRRDSGRRGSRSSRATRARPESLIKKRSSRRRPFAAVVEPPVPTLPTVGEPPAYPTEGGWADARDAEWQATPTPNAGLFGPRSEDGEGETSRSRGQQPMPVIVTGPPPAAPDLYITPPAAARPSGDFRARDRHKGPHYRRRQMSRSPSPPVPPDLDPTLWPQTPGDLGSSVAPSGTESPMQQRSLLPTTSRGRYPPHPPPAASRHRRLPASFLSESSVFPSGPASGAASFHQERLGNQPIPREFAQAAGGTGAGHTRQISVSRKAVPLVATPQRELPALPVQEVQIRTNDGDPANGK</sequence>
<name>A0A8H6SD98_MYCCL</name>
<evidence type="ECO:0000256" key="1">
    <source>
        <dbReference type="SAM" id="MobiDB-lite"/>
    </source>
</evidence>
<feature type="region of interest" description="Disordered" evidence="1">
    <location>
        <begin position="89"/>
        <end position="356"/>
    </location>
</feature>
<proteinExistence type="predicted"/>